<sequence>MGLIRVKLALVLAQAALTLPGWRRSPWPRTLYSMWTSFCRFSCGQEQEMVTLSLPYQALCILCKETLLPLQRKKTEHRQAWPKSKFLEMAGSTGFSAWDFSEMKDEGTVTPLATSEGRGGW</sequence>
<evidence type="ECO:0000313" key="3">
    <source>
        <dbReference type="Proteomes" id="UP000001075"/>
    </source>
</evidence>
<reference evidence="3" key="1">
    <citation type="journal article" date="2011" name="Nat. Biotechnol.">
        <title>The genomic sequence of the Chinese hamster ovary (CHO)-K1 cell line.</title>
        <authorList>
            <person name="Xu X."/>
            <person name="Nagarajan H."/>
            <person name="Lewis N.E."/>
            <person name="Pan S."/>
            <person name="Cai Z."/>
            <person name="Liu X."/>
            <person name="Chen W."/>
            <person name="Xie M."/>
            <person name="Wang W."/>
            <person name="Hammond S."/>
            <person name="Andersen M.R."/>
            <person name="Neff N."/>
            <person name="Passarelli B."/>
            <person name="Koh W."/>
            <person name="Fan H.C."/>
            <person name="Wang J."/>
            <person name="Gui Y."/>
            <person name="Lee K.H."/>
            <person name="Betenbaugh M.J."/>
            <person name="Quake S.R."/>
            <person name="Famili I."/>
            <person name="Palsson B.O."/>
            <person name="Wang J."/>
        </authorList>
    </citation>
    <scope>NUCLEOTIDE SEQUENCE [LARGE SCALE GENOMIC DNA]</scope>
    <source>
        <strain evidence="3">CHO K1 cell line</strain>
    </source>
</reference>
<dbReference type="EMBL" id="JH000005">
    <property type="protein sequence ID" value="EGV97721.1"/>
    <property type="molecule type" value="Genomic_DNA"/>
</dbReference>
<evidence type="ECO:0000313" key="2">
    <source>
        <dbReference type="EMBL" id="EGV97721.1"/>
    </source>
</evidence>
<gene>
    <name evidence="2" type="ORF">I79_000329</name>
</gene>
<keyword evidence="1" id="KW-0732">Signal</keyword>
<feature type="signal peptide" evidence="1">
    <location>
        <begin position="1"/>
        <end position="18"/>
    </location>
</feature>
<protein>
    <submittedName>
        <fullName evidence="2">Uncharacterized protein</fullName>
    </submittedName>
</protein>
<organism evidence="2 3">
    <name type="scientific">Cricetulus griseus</name>
    <name type="common">Chinese hamster</name>
    <name type="synonym">Cricetulus barabensis griseus</name>
    <dbReference type="NCBI Taxonomy" id="10029"/>
    <lineage>
        <taxon>Eukaryota</taxon>
        <taxon>Metazoa</taxon>
        <taxon>Chordata</taxon>
        <taxon>Craniata</taxon>
        <taxon>Vertebrata</taxon>
        <taxon>Euteleostomi</taxon>
        <taxon>Mammalia</taxon>
        <taxon>Eutheria</taxon>
        <taxon>Euarchontoglires</taxon>
        <taxon>Glires</taxon>
        <taxon>Rodentia</taxon>
        <taxon>Myomorpha</taxon>
        <taxon>Muroidea</taxon>
        <taxon>Cricetidae</taxon>
        <taxon>Cricetinae</taxon>
        <taxon>Cricetulus</taxon>
    </lineage>
</organism>
<dbReference type="InParanoid" id="G3GS22"/>
<name>G3GS22_CRIGR</name>
<dbReference type="AlphaFoldDB" id="G3GS22"/>
<proteinExistence type="predicted"/>
<feature type="chain" id="PRO_5003443906" evidence="1">
    <location>
        <begin position="19"/>
        <end position="121"/>
    </location>
</feature>
<evidence type="ECO:0000256" key="1">
    <source>
        <dbReference type="SAM" id="SignalP"/>
    </source>
</evidence>
<dbReference type="Proteomes" id="UP000001075">
    <property type="component" value="Unassembled WGS sequence"/>
</dbReference>
<accession>G3GS22</accession>